<dbReference type="Gene3D" id="3.40.50.300">
    <property type="entry name" value="P-loop containing nucleotide triphosphate hydrolases"/>
    <property type="match status" value="1"/>
</dbReference>
<proteinExistence type="inferred from homology"/>
<accession>A0A380RVV8</accession>
<dbReference type="InterPro" id="IPR027417">
    <property type="entry name" value="P-loop_NTPase"/>
</dbReference>
<dbReference type="SUPFAM" id="SSF90002">
    <property type="entry name" value="Hypothetical protein YjiA, C-terminal domain"/>
    <property type="match status" value="1"/>
</dbReference>
<comment type="function">
    <text evidence="5">Zinc chaperone that directly transfers zinc cofactor to target proteins, thereby activating them. Zinc is transferred from the CXCC motif in the GTPase domain to the zinc binding site in target proteins in a process requiring GTP hydrolysis.</text>
</comment>
<dbReference type="GO" id="GO:0016787">
    <property type="term" value="F:hydrolase activity"/>
    <property type="evidence" value="ECO:0007669"/>
    <property type="project" value="UniProtKB-KW"/>
</dbReference>
<feature type="compositionally biased region" description="Acidic residues" evidence="7">
    <location>
        <begin position="246"/>
        <end position="257"/>
    </location>
</feature>
<evidence type="ECO:0000256" key="1">
    <source>
        <dbReference type="ARBA" id="ARBA00022741"/>
    </source>
</evidence>
<evidence type="ECO:0000259" key="8">
    <source>
        <dbReference type="SMART" id="SM00833"/>
    </source>
</evidence>
<evidence type="ECO:0000256" key="5">
    <source>
        <dbReference type="ARBA" id="ARBA00045658"/>
    </source>
</evidence>
<evidence type="ECO:0000313" key="9">
    <source>
        <dbReference type="EMBL" id="SUQ19012.1"/>
    </source>
</evidence>
<reference evidence="9 10" key="1">
    <citation type="submission" date="2017-08" db="EMBL/GenBank/DDBJ databases">
        <authorList>
            <person name="de Groot N.N."/>
        </authorList>
    </citation>
    <scope>NUCLEOTIDE SEQUENCE [LARGE SCALE GENOMIC DNA]</scope>
    <source>
        <strain evidence="9 10">HM2</strain>
    </source>
</reference>
<dbReference type="InterPro" id="IPR036627">
    <property type="entry name" value="CobW-likC_sf"/>
</dbReference>
<dbReference type="Gene3D" id="3.30.1220.10">
    <property type="entry name" value="CobW-like, C-terminal domain"/>
    <property type="match status" value="1"/>
</dbReference>
<dbReference type="CDD" id="cd03112">
    <property type="entry name" value="CobW-like"/>
    <property type="match status" value="1"/>
</dbReference>
<dbReference type="PANTHER" id="PTHR43603:SF1">
    <property type="entry name" value="ZINC-REGULATED GTPASE METALLOPROTEIN ACTIVATOR 1"/>
    <property type="match status" value="1"/>
</dbReference>
<keyword evidence="1" id="KW-0547">Nucleotide-binding</keyword>
<dbReference type="EMBL" id="UHJL01000001">
    <property type="protein sequence ID" value="SUQ19012.1"/>
    <property type="molecule type" value="Genomic_DNA"/>
</dbReference>
<feature type="domain" description="CobW C-terminal" evidence="8">
    <location>
        <begin position="322"/>
        <end position="437"/>
    </location>
</feature>
<evidence type="ECO:0000256" key="6">
    <source>
        <dbReference type="ARBA" id="ARBA00049117"/>
    </source>
</evidence>
<evidence type="ECO:0000256" key="2">
    <source>
        <dbReference type="ARBA" id="ARBA00022801"/>
    </source>
</evidence>
<keyword evidence="3" id="KW-0143">Chaperone</keyword>
<dbReference type="InterPro" id="IPR011629">
    <property type="entry name" value="CobW-like_C"/>
</dbReference>
<dbReference type="InterPro" id="IPR051927">
    <property type="entry name" value="Zn_Chap_cDPG_Synth"/>
</dbReference>
<name>A0A380RVV8_FIBSU</name>
<dbReference type="GO" id="GO:0000166">
    <property type="term" value="F:nucleotide binding"/>
    <property type="evidence" value="ECO:0007669"/>
    <property type="project" value="UniProtKB-KW"/>
</dbReference>
<feature type="compositionally biased region" description="Basic and acidic residues" evidence="7">
    <location>
        <begin position="279"/>
        <end position="300"/>
    </location>
</feature>
<dbReference type="InterPro" id="IPR003495">
    <property type="entry name" value="CobW/HypB/UreG_nucleotide-bd"/>
</dbReference>
<dbReference type="RefSeq" id="WP_109571789.1">
    <property type="nucleotide sequence ID" value="NZ_UHJL01000001.1"/>
</dbReference>
<dbReference type="PANTHER" id="PTHR43603">
    <property type="entry name" value="COBW DOMAIN-CONTAINING PROTEIN DDB_G0274527"/>
    <property type="match status" value="1"/>
</dbReference>
<evidence type="ECO:0000256" key="7">
    <source>
        <dbReference type="SAM" id="MobiDB-lite"/>
    </source>
</evidence>
<gene>
    <name evidence="9" type="ORF">SAMN05661053_0236</name>
</gene>
<comment type="similarity">
    <text evidence="4">Belongs to the SIMIBI class G3E GTPase family. ZNG1 subfamily.</text>
</comment>
<comment type="catalytic activity">
    <reaction evidence="6">
        <text>GTP + H2O = GDP + phosphate + H(+)</text>
        <dbReference type="Rhea" id="RHEA:19669"/>
        <dbReference type="ChEBI" id="CHEBI:15377"/>
        <dbReference type="ChEBI" id="CHEBI:15378"/>
        <dbReference type="ChEBI" id="CHEBI:37565"/>
        <dbReference type="ChEBI" id="CHEBI:43474"/>
        <dbReference type="ChEBI" id="CHEBI:58189"/>
    </reaction>
    <physiologicalReaction direction="left-to-right" evidence="6">
        <dbReference type="Rhea" id="RHEA:19670"/>
    </physiologicalReaction>
</comment>
<dbReference type="Pfam" id="PF02492">
    <property type="entry name" value="cobW"/>
    <property type="match status" value="1"/>
</dbReference>
<dbReference type="SUPFAM" id="SSF52540">
    <property type="entry name" value="P-loop containing nucleoside triphosphate hydrolases"/>
    <property type="match status" value="1"/>
</dbReference>
<feature type="region of interest" description="Disordered" evidence="7">
    <location>
        <begin position="244"/>
        <end position="300"/>
    </location>
</feature>
<protein>
    <submittedName>
        <fullName evidence="9">GTPase, G3E family</fullName>
    </submittedName>
</protein>
<dbReference type="Pfam" id="PF07683">
    <property type="entry name" value="CobW_C"/>
    <property type="match status" value="1"/>
</dbReference>
<organism evidence="9 10">
    <name type="scientific">Fibrobacter succinogenes</name>
    <name type="common">Bacteroides succinogenes</name>
    <dbReference type="NCBI Taxonomy" id="833"/>
    <lineage>
        <taxon>Bacteria</taxon>
        <taxon>Pseudomonadati</taxon>
        <taxon>Fibrobacterota</taxon>
        <taxon>Fibrobacteria</taxon>
        <taxon>Fibrobacterales</taxon>
        <taxon>Fibrobacteraceae</taxon>
        <taxon>Fibrobacter</taxon>
    </lineage>
</organism>
<dbReference type="AlphaFoldDB" id="A0A380RVV8"/>
<sequence length="439" mass="50171">MKSVPITLLTGYLGAGKTTLLNYVLNNQQGYHVAVIVNDIGEVNIDQTLIEKGGNITKEDSGKVVPLSNGCICCSLKTDLIEQIAELLEMGKFDYILIEASGICEPIPIAQTISFAGSQLRSKDGRPLPCHLDNIVAVVDVLRLADEFAGGEKLLEEDLEEEDIANLLIQQIEFCNTIIMNKVDALSKHDLEHVKAVVKALQPTAKMIETNYGKVDMKDILDTKQFDFNKVAESSTWAIKLNEEGHDNEDDDDDDHDEHEHHHHDHDDDHDEHEHHHHDHDEHEHHHDHDDEDHSHCDHEHGVCHCGHHHDKDHPHGDEYGISTFVFEDHRPLNREKFEAFLDDYPTSIIRTKGLLWFSDERSESYLFEQAGKQASAQNFGRWFAAESKAEQQRILAENPQLQKIWDEKYGDRIIRLVFIGQHMDKKKIIQVMKDCLDD</sequence>
<dbReference type="Proteomes" id="UP000255423">
    <property type="component" value="Unassembled WGS sequence"/>
</dbReference>
<evidence type="ECO:0000256" key="4">
    <source>
        <dbReference type="ARBA" id="ARBA00034320"/>
    </source>
</evidence>
<evidence type="ECO:0000256" key="3">
    <source>
        <dbReference type="ARBA" id="ARBA00023186"/>
    </source>
</evidence>
<evidence type="ECO:0000313" key="10">
    <source>
        <dbReference type="Proteomes" id="UP000255423"/>
    </source>
</evidence>
<keyword evidence="2" id="KW-0378">Hydrolase</keyword>
<dbReference type="SMART" id="SM00833">
    <property type="entry name" value="CobW_C"/>
    <property type="match status" value="1"/>
</dbReference>